<name>B1I5L8_DESAP</name>
<reference evidence="3" key="1">
    <citation type="submission" date="2007-10" db="EMBL/GenBank/DDBJ databases">
        <title>Complete sequence of chromosome of Desulforudis audaxviator MP104C.</title>
        <authorList>
            <person name="Copeland A."/>
            <person name="Lucas S."/>
            <person name="Lapidus A."/>
            <person name="Barry K."/>
            <person name="Glavina del Rio T."/>
            <person name="Dalin E."/>
            <person name="Tice H."/>
            <person name="Bruce D."/>
            <person name="Pitluck S."/>
            <person name="Lowry S.R."/>
            <person name="Larimer F."/>
            <person name="Land M.L."/>
            <person name="Hauser L."/>
            <person name="Kyrpides N."/>
            <person name="Ivanova N.N."/>
            <person name="Richardson P."/>
        </authorList>
    </citation>
    <scope>NUCLEOTIDE SEQUENCE [LARGE SCALE GENOMIC DNA]</scope>
    <source>
        <strain evidence="3">MP104C</strain>
    </source>
</reference>
<dbReference type="STRING" id="477974.Daud_1827"/>
<dbReference type="PRINTS" id="PR00038">
    <property type="entry name" value="HTHLUXR"/>
</dbReference>
<dbReference type="HOGENOM" id="CLU_945601_0_0_9"/>
<evidence type="ECO:0000259" key="1">
    <source>
        <dbReference type="SMART" id="SM00421"/>
    </source>
</evidence>
<dbReference type="SUPFAM" id="SSF46894">
    <property type="entry name" value="C-terminal effector domain of the bipartite response regulators"/>
    <property type="match status" value="1"/>
</dbReference>
<dbReference type="eggNOG" id="COG2197">
    <property type="taxonomic scope" value="Bacteria"/>
</dbReference>
<organism evidence="2 3">
    <name type="scientific">Desulforudis audaxviator (strain MP104C)</name>
    <dbReference type="NCBI Taxonomy" id="477974"/>
    <lineage>
        <taxon>Bacteria</taxon>
        <taxon>Bacillati</taxon>
        <taxon>Bacillota</taxon>
        <taxon>Clostridia</taxon>
        <taxon>Thermoanaerobacterales</taxon>
        <taxon>Candidatus Desulforudaceae</taxon>
        <taxon>Candidatus Desulforudis</taxon>
    </lineage>
</organism>
<dbReference type="EMBL" id="CP000860">
    <property type="protein sequence ID" value="ACA60322.1"/>
    <property type="molecule type" value="Genomic_DNA"/>
</dbReference>
<evidence type="ECO:0000313" key="3">
    <source>
        <dbReference type="Proteomes" id="UP000008544"/>
    </source>
</evidence>
<dbReference type="CDD" id="cd06170">
    <property type="entry name" value="LuxR_C_like"/>
    <property type="match status" value="1"/>
</dbReference>
<dbReference type="GO" id="GO:0006355">
    <property type="term" value="P:regulation of DNA-templated transcription"/>
    <property type="evidence" value="ECO:0007669"/>
    <property type="project" value="InterPro"/>
</dbReference>
<feature type="domain" description="HTH luxR-type" evidence="1">
    <location>
        <begin position="205"/>
        <end position="270"/>
    </location>
</feature>
<dbReference type="Pfam" id="PF00196">
    <property type="entry name" value="GerE"/>
    <property type="match status" value="1"/>
</dbReference>
<dbReference type="Gene3D" id="1.10.10.10">
    <property type="entry name" value="Winged helix-like DNA-binding domain superfamily/Winged helix DNA-binding domain"/>
    <property type="match status" value="1"/>
</dbReference>
<dbReference type="InterPro" id="IPR000792">
    <property type="entry name" value="Tscrpt_reg_LuxR_C"/>
</dbReference>
<dbReference type="SMART" id="SM00421">
    <property type="entry name" value="HTH_LUXR"/>
    <property type="match status" value="1"/>
</dbReference>
<gene>
    <name evidence="2" type="ordered locus">Daud_1827</name>
</gene>
<protein>
    <submittedName>
        <fullName evidence="2">Response regulator receiver protein</fullName>
    </submittedName>
</protein>
<dbReference type="GO" id="GO:0003677">
    <property type="term" value="F:DNA binding"/>
    <property type="evidence" value="ECO:0007669"/>
    <property type="project" value="InterPro"/>
</dbReference>
<reference evidence="2 3" key="2">
    <citation type="journal article" date="2008" name="Science">
        <title>Environmental genomics reveals a single-species ecosystem deep within Earth.</title>
        <authorList>
            <person name="Chivian D."/>
            <person name="Brodie E.L."/>
            <person name="Alm E.J."/>
            <person name="Culley D.E."/>
            <person name="Dehal P.S."/>
            <person name="Desantis T.Z."/>
            <person name="Gihring T.M."/>
            <person name="Lapidus A."/>
            <person name="Lin L.H."/>
            <person name="Lowry S.R."/>
            <person name="Moser D.P."/>
            <person name="Richardson P.M."/>
            <person name="Southam G."/>
            <person name="Wanger G."/>
            <person name="Pratt L.M."/>
            <person name="Andersen G.L."/>
            <person name="Hazen T.C."/>
            <person name="Brockman F.J."/>
            <person name="Arkin A.P."/>
            <person name="Onstott T.C."/>
        </authorList>
    </citation>
    <scope>NUCLEOTIDE SEQUENCE [LARGE SCALE GENOMIC DNA]</scope>
    <source>
        <strain evidence="2 3">MP104C</strain>
    </source>
</reference>
<accession>B1I5L8</accession>
<dbReference type="KEGG" id="dau:Daud_1827"/>
<dbReference type="InterPro" id="IPR019092">
    <property type="entry name" value="SSO2081-like_dom"/>
</dbReference>
<dbReference type="Pfam" id="PF09623">
    <property type="entry name" value="Cas_NE0113"/>
    <property type="match status" value="1"/>
</dbReference>
<dbReference type="Proteomes" id="UP000008544">
    <property type="component" value="Chromosome"/>
</dbReference>
<dbReference type="InterPro" id="IPR036388">
    <property type="entry name" value="WH-like_DNA-bd_sf"/>
</dbReference>
<sequence length="281" mass="31363">MICTLGVEPQVVTITLDCLLAEGAPVDEVVAVHTEDAGVREALAVLEEEFSGVIYPSVTLRAVPVTVPGGPVADFRGEDELRGLLRALYTEVRRAREQGRVVHLCVSGGRKVMGIMAVVVAQLLFGPEDRAWHLVTEGWRPGAERRLHLPPGEKVWLVPVPVLRWSEAATLMRTVAELDDPAAVVEWYEKLSREARERRKGEFIRRWLTPAEREVVRLACKGLDNAAIARALFKGEQTVANQLGAAYEKLREWLEYPEGNVDRSRLIAEFAPYFVFTEEEG</sequence>
<evidence type="ECO:0000313" key="2">
    <source>
        <dbReference type="EMBL" id="ACA60322.1"/>
    </source>
</evidence>
<dbReference type="AlphaFoldDB" id="B1I5L8"/>
<dbReference type="InterPro" id="IPR016032">
    <property type="entry name" value="Sig_transdc_resp-reg_C-effctor"/>
</dbReference>
<proteinExistence type="predicted"/>
<keyword evidence="3" id="KW-1185">Reference proteome</keyword>